<dbReference type="Pfam" id="PF00334">
    <property type="entry name" value="NDK"/>
    <property type="match status" value="2"/>
</dbReference>
<evidence type="ECO:0000313" key="8">
    <source>
        <dbReference type="EMBL" id="PIS40662.1"/>
    </source>
</evidence>
<keyword evidence="5 8" id="KW-0418">Kinase</keyword>
<protein>
    <recommendedName>
        <fullName evidence="3">nucleoside-diphosphate kinase</fullName>
        <ecNumber evidence="3">2.7.4.6</ecNumber>
    </recommendedName>
</protein>
<dbReference type="InterPro" id="IPR034907">
    <property type="entry name" value="NDK-like_dom"/>
</dbReference>
<dbReference type="Proteomes" id="UP000236845">
    <property type="component" value="Unassembled WGS sequence"/>
</dbReference>
<evidence type="ECO:0000256" key="4">
    <source>
        <dbReference type="ARBA" id="ARBA00022679"/>
    </source>
</evidence>
<evidence type="ECO:0000256" key="2">
    <source>
        <dbReference type="ARBA" id="ARBA00008142"/>
    </source>
</evidence>
<keyword evidence="4 8" id="KW-0808">Transferase</keyword>
<evidence type="ECO:0000313" key="9">
    <source>
        <dbReference type="Proteomes" id="UP000236845"/>
    </source>
</evidence>
<gene>
    <name evidence="8" type="ORF">COT26_02165</name>
</gene>
<dbReference type="EC" id="2.7.4.6" evidence="3"/>
<comment type="similarity">
    <text evidence="2 6">Belongs to the NDK family.</text>
</comment>
<evidence type="ECO:0000256" key="3">
    <source>
        <dbReference type="ARBA" id="ARBA00012966"/>
    </source>
</evidence>
<dbReference type="InterPro" id="IPR036850">
    <property type="entry name" value="NDK-like_dom_sf"/>
</dbReference>
<reference evidence="9" key="1">
    <citation type="submission" date="2017-09" db="EMBL/GenBank/DDBJ databases">
        <title>Depth-based differentiation of microbial function through sediment-hosted aquifers and enrichment of novel symbionts in the deep terrestrial subsurface.</title>
        <authorList>
            <person name="Probst A.J."/>
            <person name="Ladd B."/>
            <person name="Jarett J.K."/>
            <person name="Geller-Mcgrath D.E."/>
            <person name="Sieber C.M.K."/>
            <person name="Emerson J.B."/>
            <person name="Anantharaman K."/>
            <person name="Thomas B.C."/>
            <person name="Malmstrom R."/>
            <person name="Stieglmeier M."/>
            <person name="Klingl A."/>
            <person name="Woyke T."/>
            <person name="Ryan C.M."/>
            <person name="Banfield J.F."/>
        </authorList>
    </citation>
    <scope>NUCLEOTIDE SEQUENCE [LARGE SCALE GENOMIC DNA]</scope>
</reference>
<comment type="caution">
    <text evidence="8">The sequence shown here is derived from an EMBL/GenBank/DDBJ whole genome shotgun (WGS) entry which is preliminary data.</text>
</comment>
<evidence type="ECO:0000256" key="1">
    <source>
        <dbReference type="ARBA" id="ARBA00001946"/>
    </source>
</evidence>
<evidence type="ECO:0000256" key="5">
    <source>
        <dbReference type="ARBA" id="ARBA00022777"/>
    </source>
</evidence>
<dbReference type="PANTHER" id="PTHR11349">
    <property type="entry name" value="NUCLEOSIDE DIPHOSPHATE KINASE"/>
    <property type="match status" value="1"/>
</dbReference>
<dbReference type="SUPFAM" id="SSF54919">
    <property type="entry name" value="Nucleoside diphosphate kinase, NDK"/>
    <property type="match status" value="1"/>
</dbReference>
<evidence type="ECO:0000259" key="7">
    <source>
        <dbReference type="SMART" id="SM00562"/>
    </source>
</evidence>
<sequence length="198" mass="22732">MSTPHPREERTLVLVKPDGVKRGLIGEIMHRIEQRGLKIIALKMIWATKPEMDKHYPKDEVWITRLGEKTKKTYDKYGYDLKGELGTEDLFEIGKMVRGWLLDFMTAGPVVKMVVQGVHAVDMIRKIAGNTMPYLADMGTVRGDYSVDSAAAANKEKRSVHNIMHASETTEEAKNEIANWFTEDEIYVYKRIEEDIQF</sequence>
<comment type="cofactor">
    <cofactor evidence="1">
        <name>Mg(2+)</name>
        <dbReference type="ChEBI" id="CHEBI:18420"/>
    </cofactor>
</comment>
<comment type="caution">
    <text evidence="6">Lacks conserved residue(s) required for the propagation of feature annotation.</text>
</comment>
<organism evidence="8 9">
    <name type="scientific">Candidatus Kerfeldbacteria bacterium CG08_land_8_20_14_0_20_43_14</name>
    <dbReference type="NCBI Taxonomy" id="2014246"/>
    <lineage>
        <taxon>Bacteria</taxon>
        <taxon>Candidatus Kerfeldiibacteriota</taxon>
    </lineage>
</organism>
<proteinExistence type="inferred from homology"/>
<name>A0A2H0YSD2_9BACT</name>
<dbReference type="PROSITE" id="PS51374">
    <property type="entry name" value="NDPK_LIKE"/>
    <property type="match status" value="1"/>
</dbReference>
<dbReference type="GO" id="GO:0004550">
    <property type="term" value="F:nucleoside diphosphate kinase activity"/>
    <property type="evidence" value="ECO:0007669"/>
    <property type="project" value="UniProtKB-EC"/>
</dbReference>
<dbReference type="Gene3D" id="3.30.70.141">
    <property type="entry name" value="Nucleoside diphosphate kinase-like domain"/>
    <property type="match status" value="1"/>
</dbReference>
<evidence type="ECO:0000256" key="6">
    <source>
        <dbReference type="PROSITE-ProRule" id="PRU00706"/>
    </source>
</evidence>
<dbReference type="SMART" id="SM00562">
    <property type="entry name" value="NDK"/>
    <property type="match status" value="1"/>
</dbReference>
<dbReference type="AlphaFoldDB" id="A0A2H0YSD2"/>
<feature type="domain" description="Nucleoside diphosphate kinase-like" evidence="7">
    <location>
        <begin position="8"/>
        <end position="188"/>
    </location>
</feature>
<dbReference type="EMBL" id="PEXW01000046">
    <property type="protein sequence ID" value="PIS40662.1"/>
    <property type="molecule type" value="Genomic_DNA"/>
</dbReference>
<accession>A0A2H0YSD2</accession>